<evidence type="ECO:0000313" key="1">
    <source>
        <dbReference type="EMBL" id="PBK97181.1"/>
    </source>
</evidence>
<proteinExistence type="predicted"/>
<dbReference type="AlphaFoldDB" id="A0A2H3DPN6"/>
<keyword evidence="2" id="KW-1185">Reference proteome</keyword>
<evidence type="ECO:0000313" key="2">
    <source>
        <dbReference type="Proteomes" id="UP000217790"/>
    </source>
</evidence>
<reference evidence="2" key="1">
    <citation type="journal article" date="2017" name="Nat. Ecol. Evol.">
        <title>Genome expansion and lineage-specific genetic innovations in the forest pathogenic fungi Armillaria.</title>
        <authorList>
            <person name="Sipos G."/>
            <person name="Prasanna A.N."/>
            <person name="Walter M.C."/>
            <person name="O'Connor E."/>
            <person name="Balint B."/>
            <person name="Krizsan K."/>
            <person name="Kiss B."/>
            <person name="Hess J."/>
            <person name="Varga T."/>
            <person name="Slot J."/>
            <person name="Riley R."/>
            <person name="Boka B."/>
            <person name="Rigling D."/>
            <person name="Barry K."/>
            <person name="Lee J."/>
            <person name="Mihaltcheva S."/>
            <person name="LaButti K."/>
            <person name="Lipzen A."/>
            <person name="Waldron R."/>
            <person name="Moloney N.M."/>
            <person name="Sperisen C."/>
            <person name="Kredics L."/>
            <person name="Vagvoelgyi C."/>
            <person name="Patrignani A."/>
            <person name="Fitzpatrick D."/>
            <person name="Nagy I."/>
            <person name="Doyle S."/>
            <person name="Anderson J.B."/>
            <person name="Grigoriev I.V."/>
            <person name="Gueldener U."/>
            <person name="Muensterkoetter M."/>
            <person name="Nagy L.G."/>
        </authorList>
    </citation>
    <scope>NUCLEOTIDE SEQUENCE [LARGE SCALE GENOMIC DNA]</scope>
    <source>
        <strain evidence="2">Ar21-2</strain>
    </source>
</reference>
<sequence>MRRRILSPISMMEGHALECNMCVFYRHLVVFQCKNAIFVATPEASDDMIYPICMPCPAFIQMSFSCLFTSSIANAGPALIRHHTQGSSTAERSTLFKSHGRLFSFTHCPQVHESYVVSFSVDLRRKSFSDIKVNAMLGTGTQSTSIGMSRAGT</sequence>
<dbReference type="EMBL" id="KZ293649">
    <property type="protein sequence ID" value="PBK97181.1"/>
    <property type="molecule type" value="Genomic_DNA"/>
</dbReference>
<protein>
    <submittedName>
        <fullName evidence="1">Uncharacterized protein</fullName>
    </submittedName>
</protein>
<name>A0A2H3DPN6_ARMGA</name>
<dbReference type="Proteomes" id="UP000217790">
    <property type="component" value="Unassembled WGS sequence"/>
</dbReference>
<organism evidence="1 2">
    <name type="scientific">Armillaria gallica</name>
    <name type="common">Bulbous honey fungus</name>
    <name type="synonym">Armillaria bulbosa</name>
    <dbReference type="NCBI Taxonomy" id="47427"/>
    <lineage>
        <taxon>Eukaryota</taxon>
        <taxon>Fungi</taxon>
        <taxon>Dikarya</taxon>
        <taxon>Basidiomycota</taxon>
        <taxon>Agaricomycotina</taxon>
        <taxon>Agaricomycetes</taxon>
        <taxon>Agaricomycetidae</taxon>
        <taxon>Agaricales</taxon>
        <taxon>Marasmiineae</taxon>
        <taxon>Physalacriaceae</taxon>
        <taxon>Armillaria</taxon>
    </lineage>
</organism>
<accession>A0A2H3DPN6</accession>
<gene>
    <name evidence="1" type="ORF">ARMGADRAFT_626802</name>
</gene>
<dbReference type="InParanoid" id="A0A2H3DPN6"/>